<dbReference type="InterPro" id="IPR016937">
    <property type="entry name" value="UCP029727"/>
</dbReference>
<organism evidence="4 5">
    <name type="scientific">Aquisalimonas asiatica</name>
    <dbReference type="NCBI Taxonomy" id="406100"/>
    <lineage>
        <taxon>Bacteria</taxon>
        <taxon>Pseudomonadati</taxon>
        <taxon>Pseudomonadota</taxon>
        <taxon>Gammaproteobacteria</taxon>
        <taxon>Chromatiales</taxon>
        <taxon>Ectothiorhodospiraceae</taxon>
        <taxon>Aquisalimonas</taxon>
    </lineage>
</organism>
<feature type="domain" description="DUF2914" evidence="2">
    <location>
        <begin position="271"/>
        <end position="335"/>
    </location>
</feature>
<evidence type="ECO:0000313" key="4">
    <source>
        <dbReference type="EMBL" id="SEP08560.1"/>
    </source>
</evidence>
<feature type="transmembrane region" description="Helical" evidence="1">
    <location>
        <begin position="43"/>
        <end position="60"/>
    </location>
</feature>
<dbReference type="OrthoDB" id="6934181at2"/>
<dbReference type="Pfam" id="PF11141">
    <property type="entry name" value="DUF2914"/>
    <property type="match status" value="1"/>
</dbReference>
<dbReference type="Pfam" id="PF19346">
    <property type="entry name" value="DUF5924"/>
    <property type="match status" value="1"/>
</dbReference>
<dbReference type="InterPro" id="IPR045968">
    <property type="entry name" value="DUF5924"/>
</dbReference>
<keyword evidence="1" id="KW-1133">Transmembrane helix</keyword>
<dbReference type="STRING" id="406100.SAMN04488052_10911"/>
<accession>A0A1H8UZ95</accession>
<dbReference type="Proteomes" id="UP000199657">
    <property type="component" value="Unassembled WGS sequence"/>
</dbReference>
<feature type="domain" description="DUF5924" evidence="3">
    <location>
        <begin position="1"/>
        <end position="259"/>
    </location>
</feature>
<dbReference type="RefSeq" id="WP_091645440.1">
    <property type="nucleotide sequence ID" value="NZ_FOEG01000009.1"/>
</dbReference>
<dbReference type="AlphaFoldDB" id="A0A1H8UZ95"/>
<dbReference type="EMBL" id="FOEG01000009">
    <property type="protein sequence ID" value="SEP08560.1"/>
    <property type="molecule type" value="Genomic_DNA"/>
</dbReference>
<feature type="transmembrane region" description="Helical" evidence="1">
    <location>
        <begin position="108"/>
        <end position="127"/>
    </location>
</feature>
<feature type="transmembrane region" description="Helical" evidence="1">
    <location>
        <begin position="20"/>
        <end position="37"/>
    </location>
</feature>
<protein>
    <recommendedName>
        <fullName evidence="6">DUF2914 domain-containing protein</fullName>
    </recommendedName>
</protein>
<keyword evidence="5" id="KW-1185">Reference proteome</keyword>
<evidence type="ECO:0000259" key="3">
    <source>
        <dbReference type="Pfam" id="PF19346"/>
    </source>
</evidence>
<gene>
    <name evidence="4" type="ORF">SAMN04488052_10911</name>
</gene>
<name>A0A1H8UZ95_9GAMM</name>
<keyword evidence="1" id="KW-0812">Transmembrane</keyword>
<dbReference type="PIRSF" id="PIRSF029727">
    <property type="entry name" value="UCP029727"/>
    <property type="match status" value="1"/>
</dbReference>
<keyword evidence="1" id="KW-0472">Membrane</keyword>
<evidence type="ECO:0008006" key="6">
    <source>
        <dbReference type="Google" id="ProtNLM"/>
    </source>
</evidence>
<feature type="transmembrane region" description="Helical" evidence="1">
    <location>
        <begin position="139"/>
        <end position="161"/>
    </location>
</feature>
<sequence length="338" mass="37693">MAAYKVKILRLAVFVRRHPYLFALIGFLSGVGSFLLVDRQEGMASAVAALVLASWVLLLLERPIRLLVGRWLGMEVPAPVVHFSAQLVHQESFFFVLPFFLITTTWTSTQALFTLAIGAAAVVSIWDPVYHGRLTQRRWLYLAYHATAIFVTLLTALPIIVHLSTPQTYAIATALTVVFALPSLTHTFPARGLAGIAGLVALTLALGASAWFGRAIVPPATFWLTDMAITDDMDEDMRRANGTKEVLCPGELDGDRVYAFSGVRAPRGLNESVHHEWSHNGRLQDRMDVEVFGGREEGYRIWTYKENFPDEPNGQWRVRVRTESGQLIGQIDFHIDCD</sequence>
<proteinExistence type="predicted"/>
<evidence type="ECO:0000313" key="5">
    <source>
        <dbReference type="Proteomes" id="UP000199657"/>
    </source>
</evidence>
<feature type="transmembrane region" description="Helical" evidence="1">
    <location>
        <begin position="192"/>
        <end position="212"/>
    </location>
</feature>
<evidence type="ECO:0000256" key="1">
    <source>
        <dbReference type="SAM" id="Phobius"/>
    </source>
</evidence>
<dbReference type="InterPro" id="IPR022606">
    <property type="entry name" value="DUF2914"/>
</dbReference>
<evidence type="ECO:0000259" key="2">
    <source>
        <dbReference type="Pfam" id="PF11141"/>
    </source>
</evidence>
<reference evidence="4 5" key="1">
    <citation type="submission" date="2016-10" db="EMBL/GenBank/DDBJ databases">
        <authorList>
            <person name="de Groot N.N."/>
        </authorList>
    </citation>
    <scope>NUCLEOTIDE SEQUENCE [LARGE SCALE GENOMIC DNA]</scope>
    <source>
        <strain evidence="4 5">CGMCC 1.6291</strain>
    </source>
</reference>
<feature type="transmembrane region" description="Helical" evidence="1">
    <location>
        <begin position="167"/>
        <end position="185"/>
    </location>
</feature>